<gene>
    <name evidence="1" type="ORF">SAMN04489750_1310</name>
</gene>
<organism evidence="1 2">
    <name type="scientific">Branchiibius hedensis</name>
    <dbReference type="NCBI Taxonomy" id="672460"/>
    <lineage>
        <taxon>Bacteria</taxon>
        <taxon>Bacillati</taxon>
        <taxon>Actinomycetota</taxon>
        <taxon>Actinomycetes</taxon>
        <taxon>Micrococcales</taxon>
        <taxon>Dermacoccaceae</taxon>
        <taxon>Branchiibius</taxon>
    </lineage>
</organism>
<proteinExistence type="predicted"/>
<dbReference type="OrthoDB" id="5141834at2"/>
<reference evidence="2" key="1">
    <citation type="submission" date="2016-10" db="EMBL/GenBank/DDBJ databases">
        <authorList>
            <person name="Varghese N."/>
            <person name="Submissions S."/>
        </authorList>
    </citation>
    <scope>NUCLEOTIDE SEQUENCE [LARGE SCALE GENOMIC DNA]</scope>
    <source>
        <strain evidence="2">DSM 22951</strain>
    </source>
</reference>
<name>A0A2Y8ZNS3_9MICO</name>
<keyword evidence="2" id="KW-1185">Reference proteome</keyword>
<evidence type="ECO:0000313" key="2">
    <source>
        <dbReference type="Proteomes" id="UP000250028"/>
    </source>
</evidence>
<dbReference type="RefSeq" id="WP_109684634.1">
    <property type="nucleotide sequence ID" value="NZ_QGDN01000001.1"/>
</dbReference>
<protein>
    <submittedName>
        <fullName evidence="1">Uncharacterized protein</fullName>
    </submittedName>
</protein>
<sequence length="248" mass="25944">MFALPASTRLCLWVTSAWHGNLRVEEAVDRALPDVDDISGAVSRFTDWAEFGEQVLACALPRAGAPGLLPRGPQEMRQTAMDHGECVFVPGLGGVVVPVVSEYGAGSDLGVSVEFLPFDADPVPQHRLTGIDVGFAERELRAALGSSTAALEELDLGGTELRRPAVSRPSENWALPDDLPARAARLIELAGTILSAVEVAQEHTGDLVGGRDGAVAAQLQTLEAAATTALEHATNSAALRIAGLIPAE</sequence>
<accession>A0A2Y8ZNS3</accession>
<dbReference type="EMBL" id="UESZ01000001">
    <property type="protein sequence ID" value="SSA34011.1"/>
    <property type="molecule type" value="Genomic_DNA"/>
</dbReference>
<evidence type="ECO:0000313" key="1">
    <source>
        <dbReference type="EMBL" id="SSA34011.1"/>
    </source>
</evidence>
<dbReference type="Proteomes" id="UP000250028">
    <property type="component" value="Unassembled WGS sequence"/>
</dbReference>
<dbReference type="AlphaFoldDB" id="A0A2Y8ZNS3"/>